<accession>A0ABW0AF19</accession>
<organism evidence="1 2">
    <name type="scientific">Streptomyces amakusaensis</name>
    <dbReference type="NCBI Taxonomy" id="67271"/>
    <lineage>
        <taxon>Bacteria</taxon>
        <taxon>Bacillati</taxon>
        <taxon>Actinomycetota</taxon>
        <taxon>Actinomycetes</taxon>
        <taxon>Kitasatosporales</taxon>
        <taxon>Streptomycetaceae</taxon>
        <taxon>Streptomyces</taxon>
    </lineage>
</organism>
<dbReference type="RefSeq" id="WP_344477497.1">
    <property type="nucleotide sequence ID" value="NZ_BAAASB010000008.1"/>
</dbReference>
<dbReference type="Proteomes" id="UP001596160">
    <property type="component" value="Unassembled WGS sequence"/>
</dbReference>
<dbReference type="EMBL" id="JBHSKP010000005">
    <property type="protein sequence ID" value="MFC5152239.1"/>
    <property type="molecule type" value="Genomic_DNA"/>
</dbReference>
<evidence type="ECO:0000313" key="2">
    <source>
        <dbReference type="Proteomes" id="UP001596160"/>
    </source>
</evidence>
<proteinExistence type="predicted"/>
<sequence>MDEATLQKLSGVAHDWALEWGDGSPRDLCVVLTTGDAGMQAVYGPGFGSTPKPKYLLTLRGDFSFLAESGTPRNGVWAALFISVDSMNITGYTVRPADDIPPCDLGKLGRVHTL</sequence>
<name>A0ABW0AF19_9ACTN</name>
<reference evidence="2" key="1">
    <citation type="journal article" date="2019" name="Int. J. Syst. Evol. Microbiol.">
        <title>The Global Catalogue of Microorganisms (GCM) 10K type strain sequencing project: providing services to taxonomists for standard genome sequencing and annotation.</title>
        <authorList>
            <consortium name="The Broad Institute Genomics Platform"/>
            <consortium name="The Broad Institute Genome Sequencing Center for Infectious Disease"/>
            <person name="Wu L."/>
            <person name="Ma J."/>
        </authorList>
    </citation>
    <scope>NUCLEOTIDE SEQUENCE [LARGE SCALE GENOMIC DNA]</scope>
    <source>
        <strain evidence="2">PCU 266</strain>
    </source>
</reference>
<keyword evidence="2" id="KW-1185">Reference proteome</keyword>
<gene>
    <name evidence="1" type="ORF">ACFPRH_10895</name>
</gene>
<comment type="caution">
    <text evidence="1">The sequence shown here is derived from an EMBL/GenBank/DDBJ whole genome shotgun (WGS) entry which is preliminary data.</text>
</comment>
<protein>
    <submittedName>
        <fullName evidence="1">Uncharacterized protein</fullName>
    </submittedName>
</protein>
<evidence type="ECO:0000313" key="1">
    <source>
        <dbReference type="EMBL" id="MFC5152239.1"/>
    </source>
</evidence>